<protein>
    <submittedName>
        <fullName evidence="2">Uncharacterized protein</fullName>
    </submittedName>
</protein>
<dbReference type="Proteomes" id="UP000636960">
    <property type="component" value="Unassembled WGS sequence"/>
</dbReference>
<keyword evidence="3" id="KW-1185">Reference proteome</keyword>
<proteinExistence type="predicted"/>
<comment type="caution">
    <text evidence="2">The sequence shown here is derived from an EMBL/GenBank/DDBJ whole genome shotgun (WGS) entry which is preliminary data.</text>
</comment>
<reference evidence="2" key="1">
    <citation type="submission" date="2021-01" db="EMBL/GenBank/DDBJ databases">
        <title>Whole genome shotgun sequence of Actinoplanes rishiriensis NBRC 108556.</title>
        <authorList>
            <person name="Komaki H."/>
            <person name="Tamura T."/>
        </authorList>
    </citation>
    <scope>NUCLEOTIDE SEQUENCE</scope>
    <source>
        <strain evidence="2">NBRC 108556</strain>
    </source>
</reference>
<evidence type="ECO:0000313" key="3">
    <source>
        <dbReference type="Proteomes" id="UP000636960"/>
    </source>
</evidence>
<organism evidence="2 3">
    <name type="scientific">Paractinoplanes rishiriensis</name>
    <dbReference type="NCBI Taxonomy" id="1050105"/>
    <lineage>
        <taxon>Bacteria</taxon>
        <taxon>Bacillati</taxon>
        <taxon>Actinomycetota</taxon>
        <taxon>Actinomycetes</taxon>
        <taxon>Micromonosporales</taxon>
        <taxon>Micromonosporaceae</taxon>
        <taxon>Paractinoplanes</taxon>
    </lineage>
</organism>
<evidence type="ECO:0000256" key="1">
    <source>
        <dbReference type="SAM" id="MobiDB-lite"/>
    </source>
</evidence>
<gene>
    <name evidence="2" type="ORF">Ari01nite_75460</name>
</gene>
<name>A0A919K391_9ACTN</name>
<feature type="region of interest" description="Disordered" evidence="1">
    <location>
        <begin position="1"/>
        <end position="21"/>
    </location>
</feature>
<dbReference type="EMBL" id="BOMV01000079">
    <property type="protein sequence ID" value="GIF00082.1"/>
    <property type="molecule type" value="Genomic_DNA"/>
</dbReference>
<accession>A0A919K391</accession>
<evidence type="ECO:0000313" key="2">
    <source>
        <dbReference type="EMBL" id="GIF00082.1"/>
    </source>
</evidence>
<sequence>MRHPLKAPAGLRVAGRHAPAEQNEFVRPAHRRHRVDLDAAEPREDGRGGLAGEVQALGGDGDPAYLCMIEGF</sequence>
<dbReference type="AlphaFoldDB" id="A0A919K391"/>